<dbReference type="Proteomes" id="UP000050425">
    <property type="component" value="Unassembled WGS sequence"/>
</dbReference>
<dbReference type="PATRIC" id="fig|251702.3.peg.2042"/>
<accession>A0A0P9JXQ3</accession>
<dbReference type="AlphaFoldDB" id="A0A0P9JXQ3"/>
<comment type="caution">
    <text evidence="1">The sequence shown here is derived from an EMBL/GenBank/DDBJ whole genome shotgun (WGS) entry which is preliminary data.</text>
</comment>
<name>A0A0P9JXQ3_9PSED</name>
<protein>
    <submittedName>
        <fullName evidence="1">Type III secretion protein HrpD</fullName>
    </submittedName>
</protein>
<evidence type="ECO:0000313" key="1">
    <source>
        <dbReference type="EMBL" id="KPW47545.1"/>
    </source>
</evidence>
<organism evidence="1 2">
    <name type="scientific">Pseudomonas syringae pv. antirrhini</name>
    <dbReference type="NCBI Taxonomy" id="251702"/>
    <lineage>
        <taxon>Bacteria</taxon>
        <taxon>Pseudomonadati</taxon>
        <taxon>Pseudomonadota</taxon>
        <taxon>Gammaproteobacteria</taxon>
        <taxon>Pseudomonadales</taxon>
        <taxon>Pseudomonadaceae</taxon>
        <taxon>Pseudomonas</taxon>
    </lineage>
</organism>
<gene>
    <name evidence="1" type="ORF">ALO88_100690</name>
</gene>
<evidence type="ECO:0000313" key="2">
    <source>
        <dbReference type="Proteomes" id="UP000050425"/>
    </source>
</evidence>
<reference evidence="1 2" key="1">
    <citation type="submission" date="2015-09" db="EMBL/GenBank/DDBJ databases">
        <title>Genome announcement of multiple Pseudomonas syringae strains.</title>
        <authorList>
            <person name="Thakur S."/>
            <person name="Wang P.W."/>
            <person name="Gong Y."/>
            <person name="Weir B.S."/>
            <person name="Guttman D.S."/>
        </authorList>
    </citation>
    <scope>NUCLEOTIDE SEQUENCE [LARGE SCALE GENOMIC DNA]</scope>
    <source>
        <strain evidence="1 2">ICMP4303</strain>
    </source>
</reference>
<dbReference type="EMBL" id="LJPT01000110">
    <property type="protein sequence ID" value="KPW47545.1"/>
    <property type="molecule type" value="Genomic_DNA"/>
</dbReference>
<proteinExistence type="predicted"/>
<sequence length="199" mass="22683">MARQSVATDRVWQSRSFNAAGTCMMSLSAEDHWIHWWCNPWQWAHSQWHDRFANARGLSVSDCDALMASRHGVFLQSLGIDPAQPPAPAEPVLRWLALTPSQREQALSLAQCICFSRNESDGPDGQWCWGLTKALRPGVWLEFEHEDARLLLGAWLGPQYWSRLRLEWPPNEVPDTPGKAPENKLQALWQAIMWRVTAA</sequence>